<evidence type="ECO:0000256" key="1">
    <source>
        <dbReference type="ARBA" id="ARBA00022729"/>
    </source>
</evidence>
<sequence length="145" mass="15965">MTGHILSQCSQRVSSDQGRTSHCFTCRSRGPLGDCRDAFPYNETTAEGVRGVEATPCASRWCGKLVEGKDDDFDLATERLCLQRPPDDQEERCAETLYQNRRVYMCFCRGDLCNGAHTVTAAGTSTIALVFATTAVAHYVMRTGL</sequence>
<dbReference type="OMA" id="WCGKLVE"/>
<evidence type="ECO:0008006" key="5">
    <source>
        <dbReference type="Google" id="ProtNLM"/>
    </source>
</evidence>
<name>A0A9J6GDJ2_HAELO</name>
<dbReference type="PANTHER" id="PTHR33562">
    <property type="entry name" value="ATILLA, ISOFORM B-RELATED-RELATED"/>
    <property type="match status" value="1"/>
</dbReference>
<evidence type="ECO:0000313" key="4">
    <source>
        <dbReference type="Proteomes" id="UP000821853"/>
    </source>
</evidence>
<organism evidence="3 4">
    <name type="scientific">Haemaphysalis longicornis</name>
    <name type="common">Bush tick</name>
    <dbReference type="NCBI Taxonomy" id="44386"/>
    <lineage>
        <taxon>Eukaryota</taxon>
        <taxon>Metazoa</taxon>
        <taxon>Ecdysozoa</taxon>
        <taxon>Arthropoda</taxon>
        <taxon>Chelicerata</taxon>
        <taxon>Arachnida</taxon>
        <taxon>Acari</taxon>
        <taxon>Parasitiformes</taxon>
        <taxon>Ixodida</taxon>
        <taxon>Ixodoidea</taxon>
        <taxon>Ixodidae</taxon>
        <taxon>Haemaphysalinae</taxon>
        <taxon>Haemaphysalis</taxon>
    </lineage>
</organism>
<dbReference type="GO" id="GO:0032222">
    <property type="term" value="P:regulation of synaptic transmission, cholinergic"/>
    <property type="evidence" value="ECO:0007669"/>
    <property type="project" value="InterPro"/>
</dbReference>
<dbReference type="CDD" id="cd23589">
    <property type="entry name" value="TFP_LU_ECD_Rtv"/>
    <property type="match status" value="1"/>
</dbReference>
<dbReference type="VEuPathDB" id="VectorBase:HLOH_048568"/>
<comment type="caution">
    <text evidence="3">The sequence shown here is derived from an EMBL/GenBank/DDBJ whole genome shotgun (WGS) entry which is preliminary data.</text>
</comment>
<dbReference type="PANTHER" id="PTHR33562:SF22">
    <property type="entry name" value="PROTEIN QUIVER"/>
    <property type="match status" value="1"/>
</dbReference>
<evidence type="ECO:0000313" key="3">
    <source>
        <dbReference type="EMBL" id="KAH9373155.1"/>
    </source>
</evidence>
<dbReference type="InterPro" id="IPR031424">
    <property type="entry name" value="QVR-like"/>
</dbReference>
<keyword evidence="2" id="KW-0325">Glycoprotein</keyword>
<dbReference type="Pfam" id="PF17064">
    <property type="entry name" value="QVR"/>
    <property type="match status" value="1"/>
</dbReference>
<reference evidence="3 4" key="1">
    <citation type="journal article" date="2020" name="Cell">
        <title>Large-Scale Comparative Analyses of Tick Genomes Elucidate Their Genetic Diversity and Vector Capacities.</title>
        <authorList>
            <consortium name="Tick Genome and Microbiome Consortium (TIGMIC)"/>
            <person name="Jia N."/>
            <person name="Wang J."/>
            <person name="Shi W."/>
            <person name="Du L."/>
            <person name="Sun Y."/>
            <person name="Zhan W."/>
            <person name="Jiang J.F."/>
            <person name="Wang Q."/>
            <person name="Zhang B."/>
            <person name="Ji P."/>
            <person name="Bell-Sakyi L."/>
            <person name="Cui X.M."/>
            <person name="Yuan T.T."/>
            <person name="Jiang B.G."/>
            <person name="Yang W.F."/>
            <person name="Lam T.T."/>
            <person name="Chang Q.C."/>
            <person name="Ding S.J."/>
            <person name="Wang X.J."/>
            <person name="Zhu J.G."/>
            <person name="Ruan X.D."/>
            <person name="Zhao L."/>
            <person name="Wei J.T."/>
            <person name="Ye R.Z."/>
            <person name="Que T.C."/>
            <person name="Du C.H."/>
            <person name="Zhou Y.H."/>
            <person name="Cheng J.X."/>
            <person name="Dai P.F."/>
            <person name="Guo W.B."/>
            <person name="Han X.H."/>
            <person name="Huang E.J."/>
            <person name="Li L.F."/>
            <person name="Wei W."/>
            <person name="Gao Y.C."/>
            <person name="Liu J.Z."/>
            <person name="Shao H.Z."/>
            <person name="Wang X."/>
            <person name="Wang C.C."/>
            <person name="Yang T.C."/>
            <person name="Huo Q.B."/>
            <person name="Li W."/>
            <person name="Chen H.Y."/>
            <person name="Chen S.E."/>
            <person name="Zhou L.G."/>
            <person name="Ni X.B."/>
            <person name="Tian J.H."/>
            <person name="Sheng Y."/>
            <person name="Liu T."/>
            <person name="Pan Y.S."/>
            <person name="Xia L.Y."/>
            <person name="Li J."/>
            <person name="Zhao F."/>
            <person name="Cao W.C."/>
        </authorList>
    </citation>
    <scope>NUCLEOTIDE SEQUENCE [LARGE SCALE GENOMIC DNA]</scope>
    <source>
        <strain evidence="3">HaeL-2018</strain>
    </source>
</reference>
<dbReference type="Proteomes" id="UP000821853">
    <property type="component" value="Chromosome 4"/>
</dbReference>
<evidence type="ECO:0000256" key="2">
    <source>
        <dbReference type="ARBA" id="ARBA00023180"/>
    </source>
</evidence>
<dbReference type="EMBL" id="JABSTR010000006">
    <property type="protein sequence ID" value="KAH9373155.1"/>
    <property type="molecule type" value="Genomic_DNA"/>
</dbReference>
<accession>A0A9J6GDJ2</accession>
<dbReference type="AlphaFoldDB" id="A0A9J6GDJ2"/>
<keyword evidence="4" id="KW-1185">Reference proteome</keyword>
<dbReference type="OrthoDB" id="9988013at2759"/>
<protein>
    <recommendedName>
        <fullName evidence="5">Protein sleepless</fullName>
    </recommendedName>
</protein>
<gene>
    <name evidence="3" type="ORF">HPB48_004900</name>
</gene>
<keyword evidence="1" id="KW-0732">Signal</keyword>
<dbReference type="GO" id="GO:0030431">
    <property type="term" value="P:sleep"/>
    <property type="evidence" value="ECO:0007669"/>
    <property type="project" value="InterPro"/>
</dbReference>
<proteinExistence type="predicted"/>
<dbReference type="InterPro" id="IPR050975">
    <property type="entry name" value="Sleep_regulator"/>
</dbReference>